<evidence type="ECO:0000313" key="2">
    <source>
        <dbReference type="Proteomes" id="UP001060215"/>
    </source>
</evidence>
<comment type="caution">
    <text evidence="1">The sequence shown here is derived from an EMBL/GenBank/DDBJ whole genome shotgun (WGS) entry which is preliminary data.</text>
</comment>
<dbReference type="Proteomes" id="UP001060215">
    <property type="component" value="Chromosome 8"/>
</dbReference>
<proteinExistence type="predicted"/>
<dbReference type="EMBL" id="CM045765">
    <property type="protein sequence ID" value="KAI7999192.1"/>
    <property type="molecule type" value="Genomic_DNA"/>
</dbReference>
<keyword evidence="2" id="KW-1185">Reference proteome</keyword>
<organism evidence="1 2">
    <name type="scientific">Camellia lanceoleosa</name>
    <dbReference type="NCBI Taxonomy" id="1840588"/>
    <lineage>
        <taxon>Eukaryota</taxon>
        <taxon>Viridiplantae</taxon>
        <taxon>Streptophyta</taxon>
        <taxon>Embryophyta</taxon>
        <taxon>Tracheophyta</taxon>
        <taxon>Spermatophyta</taxon>
        <taxon>Magnoliopsida</taxon>
        <taxon>eudicotyledons</taxon>
        <taxon>Gunneridae</taxon>
        <taxon>Pentapetalae</taxon>
        <taxon>asterids</taxon>
        <taxon>Ericales</taxon>
        <taxon>Theaceae</taxon>
        <taxon>Camellia</taxon>
    </lineage>
</organism>
<protein>
    <submittedName>
        <fullName evidence="1">Uncharacterized protein</fullName>
    </submittedName>
</protein>
<sequence>MVETYEAGTCQSSTNKESYRVEPSSSSSNIEASTSRLTMLK</sequence>
<reference evidence="1 2" key="1">
    <citation type="journal article" date="2022" name="Plant J.">
        <title>Chromosome-level genome of Camellia lanceoleosa provides a valuable resource for understanding genome evolution and self-incompatibility.</title>
        <authorList>
            <person name="Gong W."/>
            <person name="Xiao S."/>
            <person name="Wang L."/>
            <person name="Liao Z."/>
            <person name="Chang Y."/>
            <person name="Mo W."/>
            <person name="Hu G."/>
            <person name="Li W."/>
            <person name="Zhao G."/>
            <person name="Zhu H."/>
            <person name="Hu X."/>
            <person name="Ji K."/>
            <person name="Xiang X."/>
            <person name="Song Q."/>
            <person name="Yuan D."/>
            <person name="Jin S."/>
            <person name="Zhang L."/>
        </authorList>
    </citation>
    <scope>NUCLEOTIDE SEQUENCE [LARGE SCALE GENOMIC DNA]</scope>
    <source>
        <strain evidence="1">SQ_2022a</strain>
    </source>
</reference>
<name>A0ACC0GDI5_9ERIC</name>
<accession>A0ACC0GDI5</accession>
<gene>
    <name evidence="1" type="ORF">LOK49_LG09G02411</name>
</gene>
<evidence type="ECO:0000313" key="1">
    <source>
        <dbReference type="EMBL" id="KAI7999192.1"/>
    </source>
</evidence>